<dbReference type="OrthoDB" id="5193787at2"/>
<organism evidence="3 4">
    <name type="scientific">Murinocardiopsis flavida</name>
    <dbReference type="NCBI Taxonomy" id="645275"/>
    <lineage>
        <taxon>Bacteria</taxon>
        <taxon>Bacillati</taxon>
        <taxon>Actinomycetota</taxon>
        <taxon>Actinomycetes</taxon>
        <taxon>Streptosporangiales</taxon>
        <taxon>Nocardiopsidaceae</taxon>
        <taxon>Murinocardiopsis</taxon>
    </lineage>
</organism>
<comment type="caution">
    <text evidence="3">The sequence shown here is derived from an EMBL/GenBank/DDBJ whole genome shotgun (WGS) entry which is preliminary data.</text>
</comment>
<evidence type="ECO:0000313" key="3">
    <source>
        <dbReference type="EMBL" id="PSK86237.1"/>
    </source>
</evidence>
<reference evidence="3 4" key="1">
    <citation type="submission" date="2018-03" db="EMBL/GenBank/DDBJ databases">
        <title>Genomic Encyclopedia of Archaeal and Bacterial Type Strains, Phase II (KMG-II): from individual species to whole genera.</title>
        <authorList>
            <person name="Goeker M."/>
        </authorList>
    </citation>
    <scope>NUCLEOTIDE SEQUENCE [LARGE SCALE GENOMIC DNA]</scope>
    <source>
        <strain evidence="3 4">DSM 45312</strain>
    </source>
</reference>
<dbReference type="EMBL" id="PYGA01000035">
    <property type="protein sequence ID" value="PSK86237.1"/>
    <property type="molecule type" value="Genomic_DNA"/>
</dbReference>
<dbReference type="InterPro" id="IPR007278">
    <property type="entry name" value="DUF397"/>
</dbReference>
<accession>A0A2P8CMR3</accession>
<proteinExistence type="predicted"/>
<evidence type="ECO:0000256" key="1">
    <source>
        <dbReference type="SAM" id="MobiDB-lite"/>
    </source>
</evidence>
<name>A0A2P8CMR3_9ACTN</name>
<dbReference type="Proteomes" id="UP000240542">
    <property type="component" value="Unassembled WGS sequence"/>
</dbReference>
<feature type="compositionally biased region" description="Low complexity" evidence="1">
    <location>
        <begin position="7"/>
        <end position="20"/>
    </location>
</feature>
<evidence type="ECO:0000313" key="4">
    <source>
        <dbReference type="Proteomes" id="UP000240542"/>
    </source>
</evidence>
<keyword evidence="4" id="KW-1185">Reference proteome</keyword>
<protein>
    <submittedName>
        <fullName evidence="3">Uncharacterized protein DUF397</fullName>
    </submittedName>
</protein>
<dbReference type="RefSeq" id="WP_106586733.1">
    <property type="nucleotide sequence ID" value="NZ_PYGA01000035.1"/>
</dbReference>
<dbReference type="Pfam" id="PF04149">
    <property type="entry name" value="DUF397"/>
    <property type="match status" value="1"/>
</dbReference>
<dbReference type="AlphaFoldDB" id="A0A2P8CMR3"/>
<gene>
    <name evidence="3" type="ORF">CLV63_1356</name>
</gene>
<feature type="domain" description="DUF397" evidence="2">
    <location>
        <begin position="10"/>
        <end position="60"/>
    </location>
</feature>
<evidence type="ECO:0000259" key="2">
    <source>
        <dbReference type="Pfam" id="PF04149"/>
    </source>
</evidence>
<sequence>MSADGLSASAWSKSSYSASQSNCVEVAMPGAVLVRDTRNRELGHIAFTRAEWASFLEDVKSGLL</sequence>
<feature type="region of interest" description="Disordered" evidence="1">
    <location>
        <begin position="1"/>
        <end position="20"/>
    </location>
</feature>